<sequence>MARSLARDADTKRDKRAFGNIRKLPSGRYQVRYTGPDGSYVTAPNTFAAKIDAEAWLTDRRREIDANLWNAATATRPRERVTFGDYAAGWLAGRQVAAARSRPAPASTTRPSLTAICCRHSAAANSPRSPPRTSGSGTAKRSLIVRRCAATLTACCVPSWAARSTTS</sequence>
<evidence type="ECO:0000313" key="2">
    <source>
        <dbReference type="EMBL" id="EUA54793.1"/>
    </source>
</evidence>
<organism evidence="2">
    <name type="scientific">Mycobacterium xenopi 4042</name>
    <dbReference type="NCBI Taxonomy" id="1299334"/>
    <lineage>
        <taxon>Bacteria</taxon>
        <taxon>Bacillati</taxon>
        <taxon>Actinomycetota</taxon>
        <taxon>Actinomycetes</taxon>
        <taxon>Mycobacteriales</taxon>
        <taxon>Mycobacteriaceae</taxon>
        <taxon>Mycobacterium</taxon>
    </lineage>
</organism>
<dbReference type="EMBL" id="JAOB01000032">
    <property type="protein sequence ID" value="EUA54793.1"/>
    <property type="molecule type" value="Genomic_DNA"/>
</dbReference>
<proteinExistence type="predicted"/>
<accession>X8CHA1</accession>
<protein>
    <submittedName>
        <fullName evidence="2">Putative phiRv2 phage integrase</fullName>
    </submittedName>
</protein>
<evidence type="ECO:0000259" key="1">
    <source>
        <dbReference type="Pfam" id="PF26003"/>
    </source>
</evidence>
<dbReference type="Pfam" id="PF26003">
    <property type="entry name" value="Integrase_N_phage"/>
    <property type="match status" value="1"/>
</dbReference>
<gene>
    <name evidence="2" type="ORF">I553_1559</name>
</gene>
<feature type="domain" description="Phage L5-like integrase N-terminal" evidence="1">
    <location>
        <begin position="17"/>
        <end position="65"/>
    </location>
</feature>
<name>X8CHA1_MYCXE</name>
<dbReference type="PATRIC" id="fig|1299334.3.peg.3369"/>
<reference evidence="2" key="1">
    <citation type="submission" date="2014-01" db="EMBL/GenBank/DDBJ databases">
        <authorList>
            <person name="Brown-Elliot B."/>
            <person name="Wallace R."/>
            <person name="Lenaerts A."/>
            <person name="Ordway D."/>
            <person name="DeGroote M.A."/>
            <person name="Parker T."/>
            <person name="Sizemore C."/>
            <person name="Tallon L.J."/>
            <person name="Sadzewicz L.K."/>
            <person name="Sengamalay N."/>
            <person name="Fraser C.M."/>
            <person name="Hine E."/>
            <person name="Shefchek K.A."/>
            <person name="Das S.P."/>
            <person name="Tettelin H."/>
        </authorList>
    </citation>
    <scope>NUCLEOTIDE SEQUENCE [LARGE SCALE GENOMIC DNA]</scope>
    <source>
        <strain evidence="2">4042</strain>
    </source>
</reference>
<comment type="caution">
    <text evidence="2">The sequence shown here is derived from an EMBL/GenBank/DDBJ whole genome shotgun (WGS) entry which is preliminary data.</text>
</comment>
<dbReference type="InterPro" id="IPR058717">
    <property type="entry name" value="Phage_L5_Integrase_N"/>
</dbReference>
<dbReference type="AlphaFoldDB" id="X8CHA1"/>